<dbReference type="InterPro" id="IPR017945">
    <property type="entry name" value="DHBP_synth_RibB-like_a/b_dom"/>
</dbReference>
<evidence type="ECO:0000259" key="15">
    <source>
        <dbReference type="PROSITE" id="PS51163"/>
    </source>
</evidence>
<evidence type="ECO:0000256" key="4">
    <source>
        <dbReference type="ARBA" id="ARBA00015492"/>
    </source>
</evidence>
<dbReference type="InterPro" id="IPR050156">
    <property type="entry name" value="TC-AMP_synthase_SUA5"/>
</dbReference>
<feature type="binding site" evidence="14">
    <location>
        <position position="148"/>
    </location>
    <ligand>
        <name>L-threonine</name>
        <dbReference type="ChEBI" id="CHEBI:57926"/>
    </ligand>
</feature>
<dbReference type="PROSITE" id="PS51163">
    <property type="entry name" value="YRDC"/>
    <property type="match status" value="1"/>
</dbReference>
<dbReference type="InterPro" id="IPR005145">
    <property type="entry name" value="Sua5_C"/>
</dbReference>
<feature type="binding site" evidence="14">
    <location>
        <position position="150"/>
    </location>
    <ligand>
        <name>ATP</name>
        <dbReference type="ChEBI" id="CHEBI:30616"/>
    </ligand>
</feature>
<dbReference type="EC" id="2.7.7.87" evidence="3 13"/>
<evidence type="ECO:0000256" key="13">
    <source>
        <dbReference type="PIRNR" id="PIRNR004930"/>
    </source>
</evidence>
<evidence type="ECO:0000256" key="9">
    <source>
        <dbReference type="ARBA" id="ARBA00022741"/>
    </source>
</evidence>
<dbReference type="KEGG" id="knv:Pan216_55550"/>
<keyword evidence="10 13" id="KW-0067">ATP-binding</keyword>
<dbReference type="InterPro" id="IPR010923">
    <property type="entry name" value="T(6)A37_SUA5"/>
</dbReference>
<dbReference type="PANTHER" id="PTHR17490">
    <property type="entry name" value="SUA5"/>
    <property type="match status" value="1"/>
</dbReference>
<evidence type="ECO:0000256" key="8">
    <source>
        <dbReference type="ARBA" id="ARBA00022695"/>
    </source>
</evidence>
<evidence type="ECO:0000256" key="5">
    <source>
        <dbReference type="ARBA" id="ARBA00022490"/>
    </source>
</evidence>
<organism evidence="16 17">
    <name type="scientific">Kolteria novifilia</name>
    <dbReference type="NCBI Taxonomy" id="2527975"/>
    <lineage>
        <taxon>Bacteria</taxon>
        <taxon>Pseudomonadati</taxon>
        <taxon>Planctomycetota</taxon>
        <taxon>Planctomycetia</taxon>
        <taxon>Kolteriales</taxon>
        <taxon>Kolteriaceae</taxon>
        <taxon>Kolteria</taxon>
    </lineage>
</organism>
<proteinExistence type="inferred from homology"/>
<comment type="subcellular location">
    <subcellularLocation>
        <location evidence="1 13">Cytoplasm</location>
    </subcellularLocation>
</comment>
<feature type="binding site" evidence="14">
    <location>
        <position position="128"/>
    </location>
    <ligand>
        <name>L-threonine</name>
        <dbReference type="ChEBI" id="CHEBI:57926"/>
    </ligand>
</feature>
<evidence type="ECO:0000256" key="12">
    <source>
        <dbReference type="ARBA" id="ARBA00048366"/>
    </source>
</evidence>
<dbReference type="Gene3D" id="3.90.870.10">
    <property type="entry name" value="DHBP synthase"/>
    <property type="match status" value="1"/>
</dbReference>
<dbReference type="InterPro" id="IPR038385">
    <property type="entry name" value="Sua5/YwlC_C"/>
</dbReference>
<dbReference type="SUPFAM" id="SSF55821">
    <property type="entry name" value="YrdC/RibB"/>
    <property type="match status" value="1"/>
</dbReference>
<feature type="binding site" evidence="14">
    <location>
        <position position="124"/>
    </location>
    <ligand>
        <name>ATP</name>
        <dbReference type="ChEBI" id="CHEBI:30616"/>
    </ligand>
</feature>
<dbReference type="EMBL" id="CP036279">
    <property type="protein sequence ID" value="QDU64664.1"/>
    <property type="molecule type" value="Genomic_DNA"/>
</dbReference>
<dbReference type="GO" id="GO:0005524">
    <property type="term" value="F:ATP binding"/>
    <property type="evidence" value="ECO:0007669"/>
    <property type="project" value="UniProtKB-UniRule"/>
</dbReference>
<evidence type="ECO:0000313" key="16">
    <source>
        <dbReference type="EMBL" id="QDU64664.1"/>
    </source>
</evidence>
<dbReference type="RefSeq" id="WP_419193035.1">
    <property type="nucleotide sequence ID" value="NZ_CP036279.1"/>
</dbReference>
<feature type="binding site" evidence="14">
    <location>
        <position position="158"/>
    </location>
    <ligand>
        <name>ATP</name>
        <dbReference type="ChEBI" id="CHEBI:30616"/>
    </ligand>
</feature>
<name>A0A518BCF9_9BACT</name>
<evidence type="ECO:0000256" key="11">
    <source>
        <dbReference type="ARBA" id="ARBA00029774"/>
    </source>
</evidence>
<gene>
    <name evidence="16" type="primary">ywlC</name>
    <name evidence="16" type="ORF">Pan216_55550</name>
</gene>
<evidence type="ECO:0000256" key="14">
    <source>
        <dbReference type="PIRSR" id="PIRSR004930-1"/>
    </source>
</evidence>
<dbReference type="PIRSF" id="PIRSF004930">
    <property type="entry name" value="Tln_factor_SUA5"/>
    <property type="match status" value="1"/>
</dbReference>
<evidence type="ECO:0000256" key="10">
    <source>
        <dbReference type="ARBA" id="ARBA00022840"/>
    </source>
</evidence>
<accession>A0A518BCF9</accession>
<dbReference type="AlphaFoldDB" id="A0A518BCF9"/>
<feature type="binding site" evidence="14">
    <location>
        <position position="188"/>
    </location>
    <ligand>
        <name>L-threonine</name>
        <dbReference type="ChEBI" id="CHEBI:57926"/>
    </ligand>
</feature>
<feature type="binding site" evidence="14">
    <location>
        <position position="69"/>
    </location>
    <ligand>
        <name>ATP</name>
        <dbReference type="ChEBI" id="CHEBI:30616"/>
    </ligand>
</feature>
<evidence type="ECO:0000256" key="3">
    <source>
        <dbReference type="ARBA" id="ARBA00012584"/>
    </source>
</evidence>
<dbReference type="Pfam" id="PF03481">
    <property type="entry name" value="Sua5_C"/>
    <property type="match status" value="1"/>
</dbReference>
<comment type="similarity">
    <text evidence="2 13">Belongs to the SUA5 family.</text>
</comment>
<evidence type="ECO:0000256" key="7">
    <source>
        <dbReference type="ARBA" id="ARBA00022694"/>
    </source>
</evidence>
<evidence type="ECO:0000256" key="1">
    <source>
        <dbReference type="ARBA" id="ARBA00004496"/>
    </source>
</evidence>
<evidence type="ECO:0000256" key="2">
    <source>
        <dbReference type="ARBA" id="ARBA00007663"/>
    </source>
</evidence>
<dbReference type="FunFam" id="3.90.870.10:FF:000009">
    <property type="entry name" value="Threonylcarbamoyl-AMP synthase, putative"/>
    <property type="match status" value="1"/>
</dbReference>
<dbReference type="GO" id="GO:0003725">
    <property type="term" value="F:double-stranded RNA binding"/>
    <property type="evidence" value="ECO:0007669"/>
    <property type="project" value="UniProtKB-UniRule"/>
</dbReference>
<keyword evidence="17" id="KW-1185">Reference proteome</keyword>
<feature type="domain" description="YrdC-like" evidence="15">
    <location>
        <begin position="20"/>
        <end position="206"/>
    </location>
</feature>
<evidence type="ECO:0000313" key="17">
    <source>
        <dbReference type="Proteomes" id="UP000317093"/>
    </source>
</evidence>
<dbReference type="GO" id="GO:0061710">
    <property type="term" value="F:L-threonylcarbamoyladenylate synthase"/>
    <property type="evidence" value="ECO:0007669"/>
    <property type="project" value="UniProtKB-EC"/>
</dbReference>
<dbReference type="Gene3D" id="3.40.50.11030">
    <property type="entry name" value="Threonylcarbamoyl-AMP synthase, C-terminal domain"/>
    <property type="match status" value="1"/>
</dbReference>
<dbReference type="GO" id="GO:0005737">
    <property type="term" value="C:cytoplasm"/>
    <property type="evidence" value="ECO:0007669"/>
    <property type="project" value="UniProtKB-SubCell"/>
</dbReference>
<dbReference type="GO" id="GO:0000049">
    <property type="term" value="F:tRNA binding"/>
    <property type="evidence" value="ECO:0007669"/>
    <property type="project" value="TreeGrafter"/>
</dbReference>
<dbReference type="NCBIfam" id="TIGR00057">
    <property type="entry name" value="L-threonylcarbamoyladenylate synthase"/>
    <property type="match status" value="1"/>
</dbReference>
<feature type="binding site" evidence="14">
    <location>
        <position position="65"/>
    </location>
    <ligand>
        <name>ATP</name>
        <dbReference type="ChEBI" id="CHEBI:30616"/>
    </ligand>
</feature>
<keyword evidence="9 13" id="KW-0547">Nucleotide-binding</keyword>
<dbReference type="GO" id="GO:0008033">
    <property type="term" value="P:tRNA processing"/>
    <property type="evidence" value="ECO:0007669"/>
    <property type="project" value="UniProtKB-KW"/>
</dbReference>
<feature type="binding site" evidence="14">
    <location>
        <position position="74"/>
    </location>
    <ligand>
        <name>L-threonine</name>
        <dbReference type="ChEBI" id="CHEBI:57926"/>
    </ligand>
</feature>
<dbReference type="PANTHER" id="PTHR17490:SF16">
    <property type="entry name" value="THREONYLCARBAMOYL-AMP SYNTHASE"/>
    <property type="match status" value="1"/>
</dbReference>
<comment type="function">
    <text evidence="13">Required for the formation of a threonylcarbamoyl group on adenosine at position 37 (t(6)A37) in tRNAs that read codons beginning with adenine.</text>
</comment>
<comment type="catalytic activity">
    <reaction evidence="12 13">
        <text>L-threonine + hydrogencarbonate + ATP = L-threonylcarbamoyladenylate + diphosphate + H2O</text>
        <dbReference type="Rhea" id="RHEA:36407"/>
        <dbReference type="ChEBI" id="CHEBI:15377"/>
        <dbReference type="ChEBI" id="CHEBI:17544"/>
        <dbReference type="ChEBI" id="CHEBI:30616"/>
        <dbReference type="ChEBI" id="CHEBI:33019"/>
        <dbReference type="ChEBI" id="CHEBI:57926"/>
        <dbReference type="ChEBI" id="CHEBI:73682"/>
        <dbReference type="EC" id="2.7.7.87"/>
    </reaction>
</comment>
<feature type="binding site" evidence="14">
    <location>
        <position position="242"/>
    </location>
    <ligand>
        <name>ATP</name>
        <dbReference type="ChEBI" id="CHEBI:30616"/>
    </ligand>
</feature>
<keyword evidence="7 13" id="KW-0819">tRNA processing</keyword>
<reference evidence="16 17" key="1">
    <citation type="submission" date="2019-02" db="EMBL/GenBank/DDBJ databases">
        <title>Deep-cultivation of Planctomycetes and their phenomic and genomic characterization uncovers novel biology.</title>
        <authorList>
            <person name="Wiegand S."/>
            <person name="Jogler M."/>
            <person name="Boedeker C."/>
            <person name="Pinto D."/>
            <person name="Vollmers J."/>
            <person name="Rivas-Marin E."/>
            <person name="Kohn T."/>
            <person name="Peeters S.H."/>
            <person name="Heuer A."/>
            <person name="Rast P."/>
            <person name="Oberbeckmann S."/>
            <person name="Bunk B."/>
            <person name="Jeske O."/>
            <person name="Meyerdierks A."/>
            <person name="Storesund J.E."/>
            <person name="Kallscheuer N."/>
            <person name="Luecker S."/>
            <person name="Lage O.M."/>
            <person name="Pohl T."/>
            <person name="Merkel B.J."/>
            <person name="Hornburger P."/>
            <person name="Mueller R.-W."/>
            <person name="Bruemmer F."/>
            <person name="Labrenz M."/>
            <person name="Spormann A.M."/>
            <person name="Op den Camp H."/>
            <person name="Overmann J."/>
            <person name="Amann R."/>
            <person name="Jetten M.S.M."/>
            <person name="Mascher T."/>
            <person name="Medema M.H."/>
            <person name="Devos D.P."/>
            <person name="Kaster A.-K."/>
            <person name="Ovreas L."/>
            <person name="Rohde M."/>
            <person name="Galperin M.Y."/>
            <person name="Jogler C."/>
        </authorList>
    </citation>
    <scope>NUCLEOTIDE SEQUENCE [LARGE SCALE GENOMIC DNA]</scope>
    <source>
        <strain evidence="16 17">Pan216</strain>
    </source>
</reference>
<evidence type="ECO:0000256" key="6">
    <source>
        <dbReference type="ARBA" id="ARBA00022679"/>
    </source>
</evidence>
<sequence>MSRPRTTTQFLAIDPDDPAPAAIARAVAVLRDRRLVAFPTETVYGLGADARSDVAVARIFAAKRRPASNPLIVHVADINHARQLVTDWPDSAQQLARRFWPGPLTLVLPRQPEVSDLVTAGGPTVGLRMPAHPVALELLRGANLPVAAPSANLATHISPTRAEHVRDDLEGRVDLILDGGSCRVGIESTVVDLSGAVPRLLRPGAVSHGELEDCLGTTVEGKGRDSGLDRTVRSPGQQERHYAPSIPTRCVDSEELNRTLDQARVGERIGYLAREGGTSEEVTAREGIVLRMSSDPRRYAAELYAALRTLEASDVDWIVIERPPRQPEWEAVHDRLLRASAS</sequence>
<dbReference type="GO" id="GO:0006450">
    <property type="term" value="P:regulation of translational fidelity"/>
    <property type="evidence" value="ECO:0007669"/>
    <property type="project" value="TreeGrafter"/>
</dbReference>
<keyword evidence="5 13" id="KW-0963">Cytoplasm</keyword>
<dbReference type="Proteomes" id="UP000317093">
    <property type="component" value="Chromosome"/>
</dbReference>
<dbReference type="Pfam" id="PF01300">
    <property type="entry name" value="Sua5_yciO_yrdC"/>
    <property type="match status" value="1"/>
</dbReference>
<dbReference type="InterPro" id="IPR006070">
    <property type="entry name" value="Sua5-like_dom"/>
</dbReference>
<keyword evidence="8 13" id="KW-0548">Nucleotidyltransferase</keyword>
<feature type="binding site" evidence="14">
    <location>
        <position position="42"/>
    </location>
    <ligand>
        <name>L-threonine</name>
        <dbReference type="ChEBI" id="CHEBI:57926"/>
    </ligand>
</feature>
<protein>
    <recommendedName>
        <fullName evidence="4 13">Threonylcarbamoyl-AMP synthase</fullName>
        <shortName evidence="13">TC-AMP synthase</shortName>
        <ecNumber evidence="3 13">2.7.7.87</ecNumber>
    </recommendedName>
    <alternativeName>
        <fullName evidence="11 13">L-threonylcarbamoyladenylate synthase</fullName>
    </alternativeName>
</protein>
<keyword evidence="6 13" id="KW-0808">Transferase</keyword>
<feature type="binding site" evidence="14">
    <location>
        <position position="202"/>
    </location>
    <ligand>
        <name>ATP</name>
        <dbReference type="ChEBI" id="CHEBI:30616"/>
    </ligand>
</feature>